<evidence type="ECO:0000256" key="1">
    <source>
        <dbReference type="SAM" id="Phobius"/>
    </source>
</evidence>
<dbReference type="Proteomes" id="UP000255697">
    <property type="component" value="Segment"/>
</dbReference>
<gene>
    <name evidence="2" type="ORF">Ac3_090</name>
</gene>
<reference evidence="3" key="1">
    <citation type="submission" date="2018-06" db="EMBL/GenBank/DDBJ databases">
        <title>Whole genome analysis of phage vB_ApiM_fHyAci03 infecting Acinetobacter pittii.</title>
        <authorList>
            <person name="Kiljunen S."/>
            <person name="Wicklund A."/>
            <person name="Skurnik M."/>
        </authorList>
    </citation>
    <scope>NUCLEOTIDE SEQUENCE [LARGE SCALE GENOMIC DNA]</scope>
</reference>
<proteinExistence type="predicted"/>
<keyword evidence="1" id="KW-0812">Transmembrane</keyword>
<protein>
    <submittedName>
        <fullName evidence="2">Uncharacterized protein</fullName>
    </submittedName>
</protein>
<feature type="transmembrane region" description="Helical" evidence="1">
    <location>
        <begin position="23"/>
        <end position="44"/>
    </location>
</feature>
<keyword evidence="1" id="KW-0472">Membrane</keyword>
<evidence type="ECO:0000313" key="2">
    <source>
        <dbReference type="EMBL" id="AXF40659.1"/>
    </source>
</evidence>
<keyword evidence="3" id="KW-1185">Reference proteome</keyword>
<name>A0A345AUS6_9CAUD</name>
<sequence>MNIFEQIKVANENCESIGEYVSLWYRVFVALLICIPVLFLAGFVTGCIMFKNPVIAGAEVINAMF</sequence>
<organism evidence="2 3">
    <name type="scientific">Acinetobacter phage vB_ApiM_fHyAci03</name>
    <dbReference type="NCBI Taxonomy" id="2269366"/>
    <lineage>
        <taxon>Viruses</taxon>
        <taxon>Duplodnaviria</taxon>
        <taxon>Heunggongvirae</taxon>
        <taxon>Uroviricota</taxon>
        <taxon>Caudoviricetes</taxon>
        <taxon>Pantevenvirales</taxon>
        <taxon>Straboviridae</taxon>
        <taxon>Twarogvirinae</taxon>
        <taxon>Lazarusvirus</taxon>
        <taxon>Lazarusvirus fhyacithree</taxon>
    </lineage>
</organism>
<accession>A0A345AUS6</accession>
<keyword evidence="1" id="KW-1133">Transmembrane helix</keyword>
<dbReference type="EMBL" id="MH460829">
    <property type="protein sequence ID" value="AXF40659.1"/>
    <property type="molecule type" value="Genomic_DNA"/>
</dbReference>
<evidence type="ECO:0000313" key="3">
    <source>
        <dbReference type="Proteomes" id="UP000255697"/>
    </source>
</evidence>